<dbReference type="PANTHER" id="PTHR45681:SF6">
    <property type="entry name" value="POLYKETIDE SYNTHASE 37"/>
    <property type="match status" value="1"/>
</dbReference>
<evidence type="ECO:0000313" key="5">
    <source>
        <dbReference type="Proteomes" id="UP001376459"/>
    </source>
</evidence>
<dbReference type="InterPro" id="IPR029063">
    <property type="entry name" value="SAM-dependent_MTases_sf"/>
</dbReference>
<dbReference type="GO" id="GO:0032259">
    <property type="term" value="P:methylation"/>
    <property type="evidence" value="ECO:0007669"/>
    <property type="project" value="UniProtKB-KW"/>
</dbReference>
<protein>
    <submittedName>
        <fullName evidence="4">Methyltransferase</fullName>
    </submittedName>
</protein>
<dbReference type="InterPro" id="IPR036291">
    <property type="entry name" value="NAD(P)-bd_dom_sf"/>
</dbReference>
<proteinExistence type="predicted"/>
<organism evidence="4 5">
    <name type="scientific">Streptomyces machairae</name>
    <dbReference type="NCBI Taxonomy" id="3134109"/>
    <lineage>
        <taxon>Bacteria</taxon>
        <taxon>Bacillati</taxon>
        <taxon>Actinomycetota</taxon>
        <taxon>Actinomycetes</taxon>
        <taxon>Kitasatosporales</taxon>
        <taxon>Streptomycetaceae</taxon>
        <taxon>Streptomyces</taxon>
    </lineage>
</organism>
<name>A0ABU8UUC7_9ACTN</name>
<dbReference type="Proteomes" id="UP001376459">
    <property type="component" value="Unassembled WGS sequence"/>
</dbReference>
<evidence type="ECO:0000313" key="4">
    <source>
        <dbReference type="EMBL" id="MEJ8672500.1"/>
    </source>
</evidence>
<evidence type="ECO:0000256" key="2">
    <source>
        <dbReference type="SAM" id="MobiDB-lite"/>
    </source>
</evidence>
<reference evidence="4 5" key="1">
    <citation type="submission" date="2024-03" db="EMBL/GenBank/DDBJ databases">
        <title>Novel Streptomyces species of biotechnological and ecological value are a feature of Machair soil.</title>
        <authorList>
            <person name="Prole J.R."/>
            <person name="Goodfellow M."/>
            <person name="Allenby N."/>
            <person name="Ward A.C."/>
        </authorList>
    </citation>
    <scope>NUCLEOTIDE SEQUENCE [LARGE SCALE GENOMIC DNA]</scope>
    <source>
        <strain evidence="4 5">MS1.AVA.1</strain>
    </source>
</reference>
<dbReference type="Gene3D" id="3.40.50.150">
    <property type="entry name" value="Vaccinia Virus protein VP39"/>
    <property type="match status" value="1"/>
</dbReference>
<dbReference type="Pfam" id="PF08242">
    <property type="entry name" value="Methyltransf_12"/>
    <property type="match status" value="1"/>
</dbReference>
<keyword evidence="1" id="KW-0808">Transferase</keyword>
<dbReference type="EMBL" id="JBBKAK010000001">
    <property type="protein sequence ID" value="MEJ8672500.1"/>
    <property type="molecule type" value="Genomic_DNA"/>
</dbReference>
<keyword evidence="5" id="KW-1185">Reference proteome</keyword>
<accession>A0ABU8UUC7</accession>
<comment type="caution">
    <text evidence="4">The sequence shown here is derived from an EMBL/GenBank/DDBJ whole genome shotgun (WGS) entry which is preliminary data.</text>
</comment>
<evidence type="ECO:0000256" key="1">
    <source>
        <dbReference type="ARBA" id="ARBA00022679"/>
    </source>
</evidence>
<evidence type="ECO:0000259" key="3">
    <source>
        <dbReference type="Pfam" id="PF08242"/>
    </source>
</evidence>
<dbReference type="PANTHER" id="PTHR45681">
    <property type="entry name" value="POLYKETIDE SYNTHASE 44-RELATED"/>
    <property type="match status" value="1"/>
</dbReference>
<gene>
    <name evidence="4" type="ORF">WKI71_41780</name>
</gene>
<dbReference type="InterPro" id="IPR013217">
    <property type="entry name" value="Methyltransf_12"/>
</dbReference>
<keyword evidence="4" id="KW-0489">Methyltransferase</keyword>
<dbReference type="SUPFAM" id="SSF51735">
    <property type="entry name" value="NAD(P)-binding Rossmann-fold domains"/>
    <property type="match status" value="1"/>
</dbReference>
<dbReference type="Gene3D" id="3.40.50.720">
    <property type="entry name" value="NAD(P)-binding Rossmann-like Domain"/>
    <property type="match status" value="1"/>
</dbReference>
<sequence length="585" mass="62440">MLHVRDRTRGATELCFDITVTDPDGSVTVELDGVRMRRVPGRADRAPMRYETALRAAPHLRLPAAASPLPGNHDLAGAVTPSVEAAQADALSVRFADSVTRFKQLTAHMAAAAFTDLLPADTAEFTLSDLVRHGMLPGHDRLARALLGLMSRHCLAAVGDGERWRLTGTADPEPLAARLPLNFPAWSAEVQLAVRQLSHLPQVLRGERDALHLLTGQGCQEALEQFYDVAPSCRLHNRLVAALVAEIVRAWPQDRPLRILEIGAGTGGTTAAVLPLLPPERAVYHFTDVSAAFFARARHRFGDHSFVDYRTFDLNADPAEQGFTDGGYDLVVAANALHTATNLRTALSRVRALLAPGGRLLAFEAHDTDYLLPFSGTLTSFWAHDDELRPGSPLLGRNQWRDVLRACGLTDIVCLGDTFEGAEDMASVLLASAPAYGIAQPALPRPDVDTRWIVATESEAEAPLAEHVAGLLSDGATRSVPVTPAPSDPEAWSASLAGAGDPAVVLVLGEAPADPQAMLDQAVRRAGMLRDLASACLSPDGARPALWLVTRPSGALPAPNGPPSHRTPPSGAWPGPWPTNTPTCE</sequence>
<feature type="domain" description="Methyltransferase type 12" evidence="3">
    <location>
        <begin position="260"/>
        <end position="360"/>
    </location>
</feature>
<dbReference type="SUPFAM" id="SSF53335">
    <property type="entry name" value="S-adenosyl-L-methionine-dependent methyltransferases"/>
    <property type="match status" value="1"/>
</dbReference>
<dbReference type="InterPro" id="IPR050444">
    <property type="entry name" value="Polyketide_Synthase"/>
</dbReference>
<feature type="region of interest" description="Disordered" evidence="2">
    <location>
        <begin position="556"/>
        <end position="585"/>
    </location>
</feature>
<dbReference type="GO" id="GO:0008168">
    <property type="term" value="F:methyltransferase activity"/>
    <property type="evidence" value="ECO:0007669"/>
    <property type="project" value="UniProtKB-KW"/>
</dbReference>